<evidence type="ECO:0000259" key="14">
    <source>
        <dbReference type="PROSITE" id="PS50893"/>
    </source>
</evidence>
<dbReference type="AlphaFoldDB" id="A0A7L4YT36"/>
<dbReference type="InterPro" id="IPR050086">
    <property type="entry name" value="MetN_ABC_transporter-like"/>
</dbReference>
<comment type="catalytic activity">
    <reaction evidence="11">
        <text>a polar amino acid(out) + ATP + H2O = a polar amino acid(in) + ADP + phosphate + H(+)</text>
        <dbReference type="Rhea" id="RHEA:14673"/>
        <dbReference type="ChEBI" id="CHEBI:15377"/>
        <dbReference type="ChEBI" id="CHEBI:15378"/>
        <dbReference type="ChEBI" id="CHEBI:30616"/>
        <dbReference type="ChEBI" id="CHEBI:43474"/>
        <dbReference type="ChEBI" id="CHEBI:62031"/>
        <dbReference type="ChEBI" id="CHEBI:456216"/>
        <dbReference type="EC" id="7.4.2.1"/>
    </reaction>
    <physiologicalReaction direction="left-to-right" evidence="11">
        <dbReference type="Rhea" id="RHEA:14674"/>
    </physiologicalReaction>
</comment>
<keyword evidence="6" id="KW-0547">Nucleotide-binding</keyword>
<dbReference type="InterPro" id="IPR017871">
    <property type="entry name" value="ABC_transporter-like_CS"/>
</dbReference>
<feature type="chain" id="PRO_5029865356" description="ABC-type polar-amino-acid transporter" evidence="13">
    <location>
        <begin position="24"/>
        <end position="801"/>
    </location>
</feature>
<protein>
    <recommendedName>
        <fullName evidence="10">ABC-type polar-amino-acid transporter</fullName>
        <ecNumber evidence="10">7.4.2.1</ecNumber>
    </recommendedName>
</protein>
<dbReference type="EMBL" id="CP047156">
    <property type="protein sequence ID" value="QHC02411.1"/>
    <property type="molecule type" value="Genomic_DNA"/>
</dbReference>
<dbReference type="Pfam" id="PF00528">
    <property type="entry name" value="BPD_transp_1"/>
    <property type="match status" value="1"/>
</dbReference>
<keyword evidence="13" id="KW-0732">Signal</keyword>
<evidence type="ECO:0000256" key="8">
    <source>
        <dbReference type="ARBA" id="ARBA00022989"/>
    </source>
</evidence>
<dbReference type="CDD" id="cd13530">
    <property type="entry name" value="PBP2_peptides_like"/>
    <property type="match status" value="1"/>
</dbReference>
<dbReference type="GO" id="GO:0015426">
    <property type="term" value="F:ATPase-coupled polar amino acid-transporter activity"/>
    <property type="evidence" value="ECO:0007669"/>
    <property type="project" value="UniProtKB-EC"/>
</dbReference>
<feature type="signal peptide" evidence="13">
    <location>
        <begin position="1"/>
        <end position="23"/>
    </location>
</feature>
<feature type="transmembrane region" description="Helical" evidence="12">
    <location>
        <begin position="491"/>
        <end position="508"/>
    </location>
</feature>
<evidence type="ECO:0000256" key="13">
    <source>
        <dbReference type="SAM" id="SignalP"/>
    </source>
</evidence>
<reference evidence="16 17" key="1">
    <citation type="journal article" date="2018" name="Int. J. Syst. Evol. Microbiol.">
        <title>Epidermidibacterium keratini gen. nov., sp. nov., a member of the family Sporichthyaceae, isolated from keratin epidermis.</title>
        <authorList>
            <person name="Lee D.G."/>
            <person name="Trujillo M.E."/>
            <person name="Kang S."/>
            <person name="Nam J.J."/>
            <person name="Kim Y.J."/>
        </authorList>
    </citation>
    <scope>NUCLEOTIDE SEQUENCE [LARGE SCALE GENOMIC DNA]</scope>
    <source>
        <strain evidence="16 17">EPI-7</strain>
    </source>
</reference>
<dbReference type="KEGG" id="eke:EK0264_11485"/>
<keyword evidence="7" id="KW-0067">ATP-binding</keyword>
<evidence type="ECO:0000313" key="16">
    <source>
        <dbReference type="EMBL" id="QHC02411.1"/>
    </source>
</evidence>
<proteinExistence type="inferred from homology"/>
<evidence type="ECO:0000256" key="3">
    <source>
        <dbReference type="ARBA" id="ARBA00022448"/>
    </source>
</evidence>
<dbReference type="InterPro" id="IPR035906">
    <property type="entry name" value="MetI-like_sf"/>
</dbReference>
<dbReference type="PANTHER" id="PTHR43166:SF35">
    <property type="entry name" value="L-CYSTINE IMPORT ATP-BINDING PROTEIN TCYN"/>
    <property type="match status" value="1"/>
</dbReference>
<dbReference type="GO" id="GO:0005524">
    <property type="term" value="F:ATP binding"/>
    <property type="evidence" value="ECO:0007669"/>
    <property type="project" value="UniProtKB-KW"/>
</dbReference>
<dbReference type="NCBIfam" id="TIGR01726">
    <property type="entry name" value="HEQRo_perm_3TM"/>
    <property type="match status" value="1"/>
</dbReference>
<dbReference type="CDD" id="cd06261">
    <property type="entry name" value="TM_PBP2"/>
    <property type="match status" value="1"/>
</dbReference>
<dbReference type="CDD" id="cd03262">
    <property type="entry name" value="ABC_HisP_GlnQ"/>
    <property type="match status" value="1"/>
</dbReference>
<dbReference type="SUPFAM" id="SSF161098">
    <property type="entry name" value="MetI-like"/>
    <property type="match status" value="1"/>
</dbReference>
<gene>
    <name evidence="16" type="ORF">EK0264_11485</name>
</gene>
<evidence type="ECO:0000313" key="17">
    <source>
        <dbReference type="Proteomes" id="UP000463857"/>
    </source>
</evidence>
<dbReference type="EC" id="7.4.2.1" evidence="10"/>
<keyword evidence="8 12" id="KW-1133">Transmembrane helix</keyword>
<dbReference type="PROSITE" id="PS50928">
    <property type="entry name" value="ABC_TM1"/>
    <property type="match status" value="1"/>
</dbReference>
<dbReference type="Gene3D" id="1.10.3720.10">
    <property type="entry name" value="MetI-like"/>
    <property type="match status" value="1"/>
</dbReference>
<evidence type="ECO:0000256" key="4">
    <source>
        <dbReference type="ARBA" id="ARBA00022475"/>
    </source>
</evidence>
<dbReference type="InParanoid" id="A0A7L4YT36"/>
<dbReference type="FunFam" id="3.40.50.300:FF:000020">
    <property type="entry name" value="Amino acid ABC transporter ATP-binding component"/>
    <property type="match status" value="1"/>
</dbReference>
<dbReference type="InterPro" id="IPR003593">
    <property type="entry name" value="AAA+_ATPase"/>
</dbReference>
<dbReference type="PROSITE" id="PS51257">
    <property type="entry name" value="PROKAR_LIPOPROTEIN"/>
    <property type="match status" value="1"/>
</dbReference>
<evidence type="ECO:0000256" key="12">
    <source>
        <dbReference type="RuleBase" id="RU363032"/>
    </source>
</evidence>
<feature type="domain" description="ABC transmembrane type-1" evidence="15">
    <location>
        <begin position="313"/>
        <end position="505"/>
    </location>
</feature>
<dbReference type="PROSITE" id="PS50893">
    <property type="entry name" value="ABC_TRANSPORTER_2"/>
    <property type="match status" value="1"/>
</dbReference>
<dbReference type="InterPro" id="IPR003439">
    <property type="entry name" value="ABC_transporter-like_ATP-bd"/>
</dbReference>
<feature type="transmembrane region" description="Helical" evidence="12">
    <location>
        <begin position="309"/>
        <end position="337"/>
    </location>
</feature>
<comment type="similarity">
    <text evidence="12">Belongs to the binding-protein-dependent transport system permease family.</text>
</comment>
<organism evidence="16 17">
    <name type="scientific">Epidermidibacterium keratini</name>
    <dbReference type="NCBI Taxonomy" id="1891644"/>
    <lineage>
        <taxon>Bacteria</taxon>
        <taxon>Bacillati</taxon>
        <taxon>Actinomycetota</taxon>
        <taxon>Actinomycetes</taxon>
        <taxon>Sporichthyales</taxon>
        <taxon>Sporichthyaceae</taxon>
        <taxon>Epidermidibacterium</taxon>
    </lineage>
</organism>
<keyword evidence="17" id="KW-1185">Reference proteome</keyword>
<dbReference type="PROSITE" id="PS00211">
    <property type="entry name" value="ABC_TRANSPORTER_1"/>
    <property type="match status" value="1"/>
</dbReference>
<dbReference type="OrthoDB" id="7242531at2"/>
<dbReference type="InterPro" id="IPR000515">
    <property type="entry name" value="MetI-like"/>
</dbReference>
<keyword evidence="5 12" id="KW-0812">Transmembrane</keyword>
<feature type="domain" description="ABC transporter" evidence="14">
    <location>
        <begin position="550"/>
        <end position="795"/>
    </location>
</feature>
<keyword evidence="9 12" id="KW-0472">Membrane</keyword>
<dbReference type="InterPro" id="IPR001638">
    <property type="entry name" value="Solute-binding_3/MltF_N"/>
</dbReference>
<dbReference type="InterPro" id="IPR027417">
    <property type="entry name" value="P-loop_NTPase"/>
</dbReference>
<evidence type="ECO:0000256" key="11">
    <source>
        <dbReference type="ARBA" id="ARBA00047624"/>
    </source>
</evidence>
<evidence type="ECO:0000256" key="5">
    <source>
        <dbReference type="ARBA" id="ARBA00022692"/>
    </source>
</evidence>
<dbReference type="SMART" id="SM00062">
    <property type="entry name" value="PBPb"/>
    <property type="match status" value="1"/>
</dbReference>
<evidence type="ECO:0000259" key="15">
    <source>
        <dbReference type="PROSITE" id="PS50928"/>
    </source>
</evidence>
<evidence type="ECO:0000256" key="9">
    <source>
        <dbReference type="ARBA" id="ARBA00023136"/>
    </source>
</evidence>
<evidence type="ECO:0000256" key="10">
    <source>
        <dbReference type="ARBA" id="ARBA00038850"/>
    </source>
</evidence>
<feature type="transmembrane region" description="Helical" evidence="12">
    <location>
        <begin position="451"/>
        <end position="471"/>
    </location>
</feature>
<dbReference type="PANTHER" id="PTHR43166">
    <property type="entry name" value="AMINO ACID IMPORT ATP-BINDING PROTEIN"/>
    <property type="match status" value="1"/>
</dbReference>
<comment type="subcellular location">
    <subcellularLocation>
        <location evidence="2 12">Cell membrane</location>
        <topology evidence="2 12">Multi-pass membrane protein</topology>
    </subcellularLocation>
    <subcellularLocation>
        <location evidence="1">Cell membrane</location>
        <topology evidence="1">Peripheral membrane protein</topology>
    </subcellularLocation>
</comment>
<dbReference type="Gene3D" id="3.40.50.300">
    <property type="entry name" value="P-loop containing nucleotide triphosphate hydrolases"/>
    <property type="match status" value="1"/>
</dbReference>
<evidence type="ECO:0000256" key="6">
    <source>
        <dbReference type="ARBA" id="ARBA00022741"/>
    </source>
</evidence>
<feature type="transmembrane region" description="Helical" evidence="12">
    <location>
        <begin position="349"/>
        <end position="369"/>
    </location>
</feature>
<dbReference type="Pfam" id="PF00005">
    <property type="entry name" value="ABC_tran"/>
    <property type="match status" value="1"/>
</dbReference>
<dbReference type="GO" id="GO:0016887">
    <property type="term" value="F:ATP hydrolysis activity"/>
    <property type="evidence" value="ECO:0007669"/>
    <property type="project" value="InterPro"/>
</dbReference>
<dbReference type="GO" id="GO:0043190">
    <property type="term" value="C:ATP-binding cassette (ABC) transporter complex"/>
    <property type="evidence" value="ECO:0007669"/>
    <property type="project" value="InterPro"/>
</dbReference>
<dbReference type="Proteomes" id="UP000463857">
    <property type="component" value="Chromosome"/>
</dbReference>
<dbReference type="SMART" id="SM00382">
    <property type="entry name" value="AAA"/>
    <property type="match status" value="1"/>
</dbReference>
<sequence>MSRVAGYAGLLFLVVFLSSCSSAASSALIDDGRLTVGSDLTYPPYAYLDGDKPAGFDPEFATAVADEMGLEVSFKDTRFEQLINGVKARQFDMIASALYVTEERAKSVIFVPYFTTGNSIVAPATGGYAPSTPIDLCGRAVAVIKGGQVVQQLREEASAECEAAGQPAIDVREFTTDPEGTSALRSGQVAAQVTDAAVAKTLTDESGGALAITSAELIYPVPVGLAVNNDNAALAKDINDAIAKLEDSGQYEELLTKYNLQPVDQQLVDEALGSEAQSQKAALSGAGGDSSGSSYDWAYMFSLFGNGDLWMAALVVVALSVSVWVISTFLGLFVALAKQSPRRWVRTFFGIYVWFFRSLPLLVLLIFVYNAPQIFPGLRSIVGNPFVAGLIAMVLSETAYIAEIHRGGLLSVGEDQREAGRALGLRHRTVIRRIVVPQAFRVALPALGNEFVTILKLTSLVSAISLAELLLVGQRLYTQNFKVLETLTAVAIYYVLLVTIFDQLRNWLERRLDVRRRRTRLVDDRAEHVDEDEALRAARERVPHEGDVVLRIADLEKSFGEAKVLDEVNLDVHAGEVVAIIGPSGSGKTTLIRTMNHLESVDDGRVELDGELVGYRIDGSGKVTEQPDAAVAAQRRRVGMVFQRFNLFPHMSVLDNLTLAPVSLGLMNEGEAKREAERLLDKVGMAAHRDKFPYQLSGGQQQRVAIARALAMQPEVLLFDEPTSALDPELVGEVLEVMTNLARDGMTMVVVTHEMKFARKVADWIVFMDGGRIIDQGPPESLLDASSNERIRSFMRRVTGD</sequence>
<evidence type="ECO:0000256" key="2">
    <source>
        <dbReference type="ARBA" id="ARBA00004651"/>
    </source>
</evidence>
<dbReference type="SUPFAM" id="SSF52540">
    <property type="entry name" value="P-loop containing nucleoside triphosphate hydrolases"/>
    <property type="match status" value="1"/>
</dbReference>
<keyword evidence="3 12" id="KW-0813">Transport</keyword>
<name>A0A7L4YT36_9ACTN</name>
<dbReference type="SUPFAM" id="SSF53850">
    <property type="entry name" value="Periplasmic binding protein-like II"/>
    <property type="match status" value="1"/>
</dbReference>
<keyword evidence="4" id="KW-1003">Cell membrane</keyword>
<dbReference type="InterPro" id="IPR010065">
    <property type="entry name" value="AA_ABC_transptr_permease_3TM"/>
</dbReference>
<evidence type="ECO:0000256" key="1">
    <source>
        <dbReference type="ARBA" id="ARBA00004202"/>
    </source>
</evidence>
<dbReference type="Pfam" id="PF00497">
    <property type="entry name" value="SBP_bac_3"/>
    <property type="match status" value="1"/>
</dbReference>
<accession>A0A7L4YT36</accession>
<dbReference type="Gene3D" id="3.40.190.10">
    <property type="entry name" value="Periplasmic binding protein-like II"/>
    <property type="match status" value="2"/>
</dbReference>
<evidence type="ECO:0000256" key="7">
    <source>
        <dbReference type="ARBA" id="ARBA00022840"/>
    </source>
</evidence>